<dbReference type="OrthoDB" id="3255500at2759"/>
<keyword evidence="10" id="KW-1185">Reference proteome</keyword>
<reference evidence="10" key="2">
    <citation type="submission" date="2015-01" db="EMBL/GenBank/DDBJ databases">
        <title>Evolutionary Origins and Diversification of the Mycorrhizal Mutualists.</title>
        <authorList>
            <consortium name="DOE Joint Genome Institute"/>
            <consortium name="Mycorrhizal Genomics Consortium"/>
            <person name="Kohler A."/>
            <person name="Kuo A."/>
            <person name="Nagy L.G."/>
            <person name="Floudas D."/>
            <person name="Copeland A."/>
            <person name="Barry K.W."/>
            <person name="Cichocki N."/>
            <person name="Veneault-Fourrey C."/>
            <person name="LaButti K."/>
            <person name="Lindquist E.A."/>
            <person name="Lipzen A."/>
            <person name="Lundell T."/>
            <person name="Morin E."/>
            <person name="Murat C."/>
            <person name="Riley R."/>
            <person name="Ohm R."/>
            <person name="Sun H."/>
            <person name="Tunlid A."/>
            <person name="Henrissat B."/>
            <person name="Grigoriev I.V."/>
            <person name="Hibbett D.S."/>
            <person name="Martin F."/>
        </authorList>
    </citation>
    <scope>NUCLEOTIDE SEQUENCE [LARGE SCALE GENOMIC DNA]</scope>
    <source>
        <strain evidence="10">MUT 4182</strain>
    </source>
</reference>
<dbReference type="STRING" id="1051891.A0A0C3K3T2"/>
<keyword evidence="3 8" id="KW-0349">Heme</keyword>
<dbReference type="Gene3D" id="1.10.630.10">
    <property type="entry name" value="Cytochrome P450"/>
    <property type="match status" value="1"/>
</dbReference>
<dbReference type="Pfam" id="PF00067">
    <property type="entry name" value="p450"/>
    <property type="match status" value="1"/>
</dbReference>
<dbReference type="GO" id="GO:0004497">
    <property type="term" value="F:monooxygenase activity"/>
    <property type="evidence" value="ECO:0007669"/>
    <property type="project" value="UniProtKB-KW"/>
</dbReference>
<comment type="cofactor">
    <cofactor evidence="1">
        <name>heme</name>
        <dbReference type="ChEBI" id="CHEBI:30413"/>
    </cofactor>
</comment>
<evidence type="ECO:0000256" key="4">
    <source>
        <dbReference type="ARBA" id="ARBA00022723"/>
    </source>
</evidence>
<dbReference type="Proteomes" id="UP000054248">
    <property type="component" value="Unassembled WGS sequence"/>
</dbReference>
<dbReference type="PROSITE" id="PS00086">
    <property type="entry name" value="CYTOCHROME_P450"/>
    <property type="match status" value="1"/>
</dbReference>
<evidence type="ECO:0000256" key="5">
    <source>
        <dbReference type="ARBA" id="ARBA00023002"/>
    </source>
</evidence>
<evidence type="ECO:0000256" key="8">
    <source>
        <dbReference type="RuleBase" id="RU000461"/>
    </source>
</evidence>
<organism evidence="9 10">
    <name type="scientific">Tulasnella calospora MUT 4182</name>
    <dbReference type="NCBI Taxonomy" id="1051891"/>
    <lineage>
        <taxon>Eukaryota</taxon>
        <taxon>Fungi</taxon>
        <taxon>Dikarya</taxon>
        <taxon>Basidiomycota</taxon>
        <taxon>Agaricomycotina</taxon>
        <taxon>Agaricomycetes</taxon>
        <taxon>Cantharellales</taxon>
        <taxon>Tulasnellaceae</taxon>
        <taxon>Tulasnella</taxon>
    </lineage>
</organism>
<evidence type="ECO:0000313" key="9">
    <source>
        <dbReference type="EMBL" id="KIO16078.1"/>
    </source>
</evidence>
<keyword evidence="5 8" id="KW-0560">Oxidoreductase</keyword>
<dbReference type="InterPro" id="IPR017972">
    <property type="entry name" value="Cyt_P450_CS"/>
</dbReference>
<evidence type="ECO:0000256" key="3">
    <source>
        <dbReference type="ARBA" id="ARBA00022617"/>
    </source>
</evidence>
<evidence type="ECO:0000256" key="6">
    <source>
        <dbReference type="ARBA" id="ARBA00023004"/>
    </source>
</evidence>
<proteinExistence type="inferred from homology"/>
<keyword evidence="6 8" id="KW-0408">Iron</keyword>
<dbReference type="GO" id="GO:0016705">
    <property type="term" value="F:oxidoreductase activity, acting on paired donors, with incorporation or reduction of molecular oxygen"/>
    <property type="evidence" value="ECO:0007669"/>
    <property type="project" value="InterPro"/>
</dbReference>
<keyword evidence="4 8" id="KW-0479">Metal-binding</keyword>
<dbReference type="SUPFAM" id="SSF48264">
    <property type="entry name" value="Cytochrome P450"/>
    <property type="match status" value="1"/>
</dbReference>
<reference evidence="9 10" key="1">
    <citation type="submission" date="2014-04" db="EMBL/GenBank/DDBJ databases">
        <authorList>
            <consortium name="DOE Joint Genome Institute"/>
            <person name="Kuo A."/>
            <person name="Girlanda M."/>
            <person name="Perotto S."/>
            <person name="Kohler A."/>
            <person name="Nagy L.G."/>
            <person name="Floudas D."/>
            <person name="Copeland A."/>
            <person name="Barry K.W."/>
            <person name="Cichocki N."/>
            <person name="Veneault-Fourrey C."/>
            <person name="LaButti K."/>
            <person name="Lindquist E.A."/>
            <person name="Lipzen A."/>
            <person name="Lundell T."/>
            <person name="Morin E."/>
            <person name="Murat C."/>
            <person name="Sun H."/>
            <person name="Tunlid A."/>
            <person name="Henrissat B."/>
            <person name="Grigoriev I.V."/>
            <person name="Hibbett D.S."/>
            <person name="Martin F."/>
            <person name="Nordberg H.P."/>
            <person name="Cantor M.N."/>
            <person name="Hua S.X."/>
        </authorList>
    </citation>
    <scope>NUCLEOTIDE SEQUENCE [LARGE SCALE GENOMIC DNA]</scope>
    <source>
        <strain evidence="9 10">MUT 4182</strain>
    </source>
</reference>
<keyword evidence="7 8" id="KW-0503">Monooxygenase</keyword>
<sequence length="112" mass="12942">DPSTFCPDRFLVVDEKQQRLSFNRSVLNPWDFAFGFGRRICPGRELTIQGAWIAAAFILWGFEVKTKGGRTMKDGYKATDEERFSFAFVSQTLPYECEFVPRSEKVKSMINK</sequence>
<evidence type="ECO:0000256" key="2">
    <source>
        <dbReference type="ARBA" id="ARBA00010617"/>
    </source>
</evidence>
<feature type="non-terminal residue" evidence="9">
    <location>
        <position position="112"/>
    </location>
</feature>
<gene>
    <name evidence="9" type="ORF">M407DRAFT_35641</name>
</gene>
<dbReference type="PANTHER" id="PTHR46300">
    <property type="entry name" value="P450, PUTATIVE (EUROFUNG)-RELATED-RELATED"/>
    <property type="match status" value="1"/>
</dbReference>
<name>A0A0C3K3T2_9AGAM</name>
<dbReference type="InterPro" id="IPR050364">
    <property type="entry name" value="Cytochrome_P450_fung"/>
</dbReference>
<dbReference type="GO" id="GO:0020037">
    <property type="term" value="F:heme binding"/>
    <property type="evidence" value="ECO:0007669"/>
    <property type="project" value="InterPro"/>
</dbReference>
<evidence type="ECO:0000256" key="7">
    <source>
        <dbReference type="ARBA" id="ARBA00023033"/>
    </source>
</evidence>
<comment type="similarity">
    <text evidence="2 8">Belongs to the cytochrome P450 family.</text>
</comment>
<evidence type="ECO:0000256" key="1">
    <source>
        <dbReference type="ARBA" id="ARBA00001971"/>
    </source>
</evidence>
<feature type="non-terminal residue" evidence="9">
    <location>
        <position position="1"/>
    </location>
</feature>
<dbReference type="EMBL" id="KN823684">
    <property type="protein sequence ID" value="KIO16078.1"/>
    <property type="molecule type" value="Genomic_DNA"/>
</dbReference>
<evidence type="ECO:0008006" key="11">
    <source>
        <dbReference type="Google" id="ProtNLM"/>
    </source>
</evidence>
<protein>
    <recommendedName>
        <fullName evidence="11">Cytochrome P450</fullName>
    </recommendedName>
</protein>
<dbReference type="InterPro" id="IPR001128">
    <property type="entry name" value="Cyt_P450"/>
</dbReference>
<dbReference type="AlphaFoldDB" id="A0A0C3K3T2"/>
<dbReference type="InterPro" id="IPR036396">
    <property type="entry name" value="Cyt_P450_sf"/>
</dbReference>
<evidence type="ECO:0000313" key="10">
    <source>
        <dbReference type="Proteomes" id="UP000054248"/>
    </source>
</evidence>
<dbReference type="HOGENOM" id="CLU_001570_20_2_1"/>
<accession>A0A0C3K3T2</accession>
<dbReference type="GO" id="GO:0005506">
    <property type="term" value="F:iron ion binding"/>
    <property type="evidence" value="ECO:0007669"/>
    <property type="project" value="InterPro"/>
</dbReference>